<dbReference type="InterPro" id="IPR011805">
    <property type="entry name" value="RNase_R"/>
</dbReference>
<sequence length="789" mass="89306">MDCRNCAEAACSGLQKLVVTERWRDQLHFPVELLYPARMNINQELADRIMRLVVSPEYRPCKPKQIATDLKLNDDGYREVRRVVKQLVNEGRLVYGSNHLVFSVGSVGGPSDSIRGTFRRALGGSFGFVRPNHAEDGGDIPTDYFVPPGKTMGALEGDLVEIKIQAGRRGDDEAVVTQVVQRARRQFTGTFKMSGKSPVVFLDGVPYKKPVSVGDVRGMPLENDDKVFVELVEYPDDDGNGGEAVILERLGSSKNPAIDTLTIMRQYALPDEFPEAVLNASREQSDQFSDDEVPADRKDLTKLLTITIDPFDARDFDDAISLEREKGRWRLWVHIADVSHFVPIGGAIDEEARARATSVYLPDRVVPMIPEIISNHLASLQPDKMRLVKTVEIEMLDDLTVTHTEVHNAAIHSDLRLNYEQVDQYLASPEKYVEKWGSEVCDLLGRMHQLAMQIRKSRFKGGSLSMDMPDIKLDLDRAGKVKGARRVEHTESHQIIEEFMLAANQAVAAWLDDMKLNFLHRIHPPPERRKLRQLTNFVKDIGIKIDSVESRFEIQKVLDTVAGTPLEDAVNFAVLKSMNKAVYGPQPDGHYALDMEHYCHFTSPIRRYPDLTVHRLVQKLLDGEKTPDDSFGMLLKLGHHCSDMERNAQKAERELIELKLLHFLSKHIGDTMEAVVSRAFADGLNARCVKLPVDGFIPVTSLPDDKYKFERRGNMLVGFKEGNRYRLGDQLTVKIAKVDLQDRQLYLDVIKNHTASNEVSGSGKKAKPKPNYKSKRKTERREKKKKRKR</sequence>
<dbReference type="GO" id="GO:0005829">
    <property type="term" value="C:cytosol"/>
    <property type="evidence" value="ECO:0007669"/>
    <property type="project" value="TreeGrafter"/>
</dbReference>
<dbReference type="GO" id="GO:0003723">
    <property type="term" value="F:RNA binding"/>
    <property type="evidence" value="ECO:0007669"/>
    <property type="project" value="UniProtKB-UniRule"/>
</dbReference>
<dbReference type="PANTHER" id="PTHR23355">
    <property type="entry name" value="RIBONUCLEASE"/>
    <property type="match status" value="1"/>
</dbReference>
<dbReference type="InterPro" id="IPR040476">
    <property type="entry name" value="CSD2"/>
</dbReference>
<comment type="subcellular location">
    <subcellularLocation>
        <location evidence="7">Cytoplasm</location>
    </subcellularLocation>
</comment>
<evidence type="ECO:0000256" key="2">
    <source>
        <dbReference type="ARBA" id="ARBA00022490"/>
    </source>
</evidence>
<dbReference type="InterPro" id="IPR012340">
    <property type="entry name" value="NA-bd_OB-fold"/>
</dbReference>
<feature type="coiled-coil region" evidence="8">
    <location>
        <begin position="634"/>
        <end position="661"/>
    </location>
</feature>
<dbReference type="AlphaFoldDB" id="A0A5B1CMG1"/>
<feature type="region of interest" description="Disordered" evidence="9">
    <location>
        <begin position="756"/>
        <end position="789"/>
    </location>
</feature>
<dbReference type="PROSITE" id="PS50126">
    <property type="entry name" value="S1"/>
    <property type="match status" value="1"/>
</dbReference>
<evidence type="ECO:0000256" key="5">
    <source>
        <dbReference type="ARBA" id="ARBA00022839"/>
    </source>
</evidence>
<dbReference type="EMBL" id="VRLW01000001">
    <property type="protein sequence ID" value="KAA1260524.1"/>
    <property type="molecule type" value="Genomic_DNA"/>
</dbReference>
<evidence type="ECO:0000256" key="4">
    <source>
        <dbReference type="ARBA" id="ARBA00022801"/>
    </source>
</evidence>
<keyword evidence="8" id="KW-0175">Coiled coil</keyword>
<keyword evidence="6 7" id="KW-0694">RNA-binding</keyword>
<comment type="function">
    <text evidence="7">3'-5' exoribonuclease that releases 5'-nucleoside monophosphates and is involved in maturation of structured RNAs.</text>
</comment>
<gene>
    <name evidence="7 11" type="primary">rnr</name>
    <name evidence="11" type="ORF">LF1_30640</name>
</gene>
<evidence type="ECO:0000259" key="10">
    <source>
        <dbReference type="PROSITE" id="PS50126"/>
    </source>
</evidence>
<dbReference type="Pfam" id="PF00773">
    <property type="entry name" value="RNB"/>
    <property type="match status" value="1"/>
</dbReference>
<dbReference type="Gene3D" id="2.40.50.140">
    <property type="entry name" value="Nucleic acid-binding proteins"/>
    <property type="match status" value="2"/>
</dbReference>
<evidence type="ECO:0000256" key="6">
    <source>
        <dbReference type="ARBA" id="ARBA00022884"/>
    </source>
</evidence>
<dbReference type="Pfam" id="PF17876">
    <property type="entry name" value="CSD2"/>
    <property type="match status" value="1"/>
</dbReference>
<accession>A0A5B1CMG1</accession>
<organism evidence="11 12">
    <name type="scientific">Rubripirellula obstinata</name>
    <dbReference type="NCBI Taxonomy" id="406547"/>
    <lineage>
        <taxon>Bacteria</taxon>
        <taxon>Pseudomonadati</taxon>
        <taxon>Planctomycetota</taxon>
        <taxon>Planctomycetia</taxon>
        <taxon>Pirellulales</taxon>
        <taxon>Pirellulaceae</taxon>
        <taxon>Rubripirellula</taxon>
    </lineage>
</organism>
<keyword evidence="3 7" id="KW-0540">Nuclease</keyword>
<name>A0A5B1CMG1_9BACT</name>
<dbReference type="SUPFAM" id="SSF50249">
    <property type="entry name" value="Nucleic acid-binding proteins"/>
    <property type="match status" value="4"/>
</dbReference>
<evidence type="ECO:0000256" key="9">
    <source>
        <dbReference type="SAM" id="MobiDB-lite"/>
    </source>
</evidence>
<dbReference type="GO" id="GO:0006402">
    <property type="term" value="P:mRNA catabolic process"/>
    <property type="evidence" value="ECO:0007669"/>
    <property type="project" value="TreeGrafter"/>
</dbReference>
<evidence type="ECO:0000313" key="12">
    <source>
        <dbReference type="Proteomes" id="UP000322699"/>
    </source>
</evidence>
<evidence type="ECO:0000256" key="1">
    <source>
        <dbReference type="ARBA" id="ARBA00001849"/>
    </source>
</evidence>
<proteinExistence type="inferred from homology"/>
<evidence type="ECO:0000256" key="7">
    <source>
        <dbReference type="HAMAP-Rule" id="MF_01895"/>
    </source>
</evidence>
<comment type="similarity">
    <text evidence="7">Belongs to the RNR ribonuclease family. RNase R subfamily.</text>
</comment>
<dbReference type="GO" id="GO:0008859">
    <property type="term" value="F:exoribonuclease II activity"/>
    <property type="evidence" value="ECO:0007669"/>
    <property type="project" value="UniProtKB-UniRule"/>
</dbReference>
<dbReference type="Pfam" id="PF00575">
    <property type="entry name" value="S1"/>
    <property type="match status" value="1"/>
</dbReference>
<evidence type="ECO:0000313" key="11">
    <source>
        <dbReference type="EMBL" id="KAA1260524.1"/>
    </source>
</evidence>
<feature type="compositionally biased region" description="Basic residues" evidence="9">
    <location>
        <begin position="764"/>
        <end position="789"/>
    </location>
</feature>
<dbReference type="InterPro" id="IPR001900">
    <property type="entry name" value="RNase_II/R"/>
</dbReference>
<dbReference type="EC" id="3.1.13.1" evidence="7"/>
<keyword evidence="2 7" id="KW-0963">Cytoplasm</keyword>
<dbReference type="InterPro" id="IPR003029">
    <property type="entry name" value="S1_domain"/>
</dbReference>
<evidence type="ECO:0000256" key="3">
    <source>
        <dbReference type="ARBA" id="ARBA00022722"/>
    </source>
</evidence>
<evidence type="ECO:0000256" key="8">
    <source>
        <dbReference type="SAM" id="Coils"/>
    </source>
</evidence>
<keyword evidence="5 7" id="KW-0269">Exonuclease</keyword>
<dbReference type="HAMAP" id="MF_01895">
    <property type="entry name" value="RNase_R"/>
    <property type="match status" value="1"/>
</dbReference>
<reference evidence="11 12" key="1">
    <citation type="submission" date="2019-08" db="EMBL/GenBank/DDBJ databases">
        <title>Deep-cultivation of Planctomycetes and their phenomic and genomic characterization uncovers novel biology.</title>
        <authorList>
            <person name="Wiegand S."/>
            <person name="Jogler M."/>
            <person name="Boedeker C."/>
            <person name="Pinto D."/>
            <person name="Vollmers J."/>
            <person name="Rivas-Marin E."/>
            <person name="Kohn T."/>
            <person name="Peeters S.H."/>
            <person name="Heuer A."/>
            <person name="Rast P."/>
            <person name="Oberbeckmann S."/>
            <person name="Bunk B."/>
            <person name="Jeske O."/>
            <person name="Meyerdierks A."/>
            <person name="Storesund J.E."/>
            <person name="Kallscheuer N."/>
            <person name="Luecker S."/>
            <person name="Lage O.M."/>
            <person name="Pohl T."/>
            <person name="Merkel B.J."/>
            <person name="Hornburger P."/>
            <person name="Mueller R.-W."/>
            <person name="Bruemmer F."/>
            <person name="Labrenz M."/>
            <person name="Spormann A.M."/>
            <person name="Op Den Camp H."/>
            <person name="Overmann J."/>
            <person name="Amann R."/>
            <person name="Jetten M.S.M."/>
            <person name="Mascher T."/>
            <person name="Medema M.H."/>
            <person name="Devos D.P."/>
            <person name="Kaster A.-K."/>
            <person name="Ovreas L."/>
            <person name="Rohde M."/>
            <person name="Galperin M.Y."/>
            <person name="Jogler C."/>
        </authorList>
    </citation>
    <scope>NUCLEOTIDE SEQUENCE [LARGE SCALE GENOMIC DNA]</scope>
    <source>
        <strain evidence="11 12">LF1</strain>
    </source>
</reference>
<protein>
    <recommendedName>
        <fullName evidence="7">Ribonuclease R</fullName>
        <shortName evidence="7">RNase R</shortName>
        <ecNumber evidence="7">3.1.13.1</ecNumber>
    </recommendedName>
</protein>
<dbReference type="NCBIfam" id="TIGR00358">
    <property type="entry name" value="3_prime_RNase"/>
    <property type="match status" value="1"/>
</dbReference>
<keyword evidence="4 7" id="KW-0378">Hydrolase</keyword>
<dbReference type="SMART" id="SM00955">
    <property type="entry name" value="RNB"/>
    <property type="match status" value="1"/>
</dbReference>
<feature type="domain" description="S1 motif" evidence="10">
    <location>
        <begin position="669"/>
        <end position="750"/>
    </location>
</feature>
<keyword evidence="12" id="KW-1185">Reference proteome</keyword>
<dbReference type="PANTHER" id="PTHR23355:SF9">
    <property type="entry name" value="DIS3-LIKE EXONUCLEASE 2"/>
    <property type="match status" value="1"/>
</dbReference>
<dbReference type="Proteomes" id="UP000322699">
    <property type="component" value="Unassembled WGS sequence"/>
</dbReference>
<comment type="caution">
    <text evidence="11">The sequence shown here is derived from an EMBL/GenBank/DDBJ whole genome shotgun (WGS) entry which is preliminary data.</text>
</comment>
<comment type="catalytic activity">
    <reaction evidence="1 7">
        <text>Exonucleolytic cleavage in the 3'- to 5'-direction to yield nucleoside 5'-phosphates.</text>
        <dbReference type="EC" id="3.1.13.1"/>
    </reaction>
</comment>
<dbReference type="InterPro" id="IPR050180">
    <property type="entry name" value="RNR_Ribonuclease"/>
</dbReference>
<dbReference type="InterPro" id="IPR004476">
    <property type="entry name" value="RNase_II/RNase_R"/>
</dbReference>